<accession>A0A0J0XZQ4</accession>
<dbReference type="InterPro" id="IPR036047">
    <property type="entry name" value="F-box-like_dom_sf"/>
</dbReference>
<dbReference type="RefSeq" id="XP_018283004.1">
    <property type="nucleotide sequence ID" value="XM_018426267.1"/>
</dbReference>
<evidence type="ECO:0000313" key="2">
    <source>
        <dbReference type="EMBL" id="KLT46513.1"/>
    </source>
</evidence>
<dbReference type="PROSITE" id="PS50181">
    <property type="entry name" value="FBOX"/>
    <property type="match status" value="1"/>
</dbReference>
<dbReference type="AlphaFoldDB" id="A0A0J0XZQ4"/>
<dbReference type="SUPFAM" id="SSF81383">
    <property type="entry name" value="F-box domain"/>
    <property type="match status" value="1"/>
</dbReference>
<dbReference type="OrthoDB" id="3226064at2759"/>
<sequence>MTAPSAASASAVALSFSPLNATTPIFSLPDEILLDIFEMAGAEDACALLCLSRTAKRFNDLLQASITPWRAAYLARYNYPKPLPYPPTPWWCVELKERMFTERTMRDSNPDVTFTGALCDVLMGLMRDVSVRAVDEVVMREAEVGDVQVAIANILHPPYNPRLSNGDRCFEALLHSPAFLHLYRHCAAQPLCNRYNNRPVSNGRTWRPHPRSVVFNQALCRLHLLRVDAKADRGWLRVMVYCRQWMWPETPFRRDGTVAWSQVDAIGTLMYLNILDLVKNGQNEWRSALRPLAGIHQIRGVASPNPVDWAGVAGVWHGAYAFMHYPDWVTLNEPDMSGLTPAHLRYYEENVGDMVEMVTQVVSSEADIQAHAPAGMTPRSLATALPSSDRLPPIYFVGCAGGGVTAEMDAFMYGVVRLTPDDCVRWSFVIHYEGHDQWLMNGVQIGGVGSARGWCGFWEEEQGIAHGPVWYWKA</sequence>
<feature type="domain" description="F-box" evidence="1">
    <location>
        <begin position="22"/>
        <end position="72"/>
    </location>
</feature>
<gene>
    <name evidence="2" type="ORF">CC85DRAFT_324819</name>
</gene>
<proteinExistence type="predicted"/>
<dbReference type="EMBL" id="KQ087177">
    <property type="protein sequence ID" value="KLT46513.1"/>
    <property type="molecule type" value="Genomic_DNA"/>
</dbReference>
<evidence type="ECO:0000313" key="3">
    <source>
        <dbReference type="Proteomes" id="UP000053611"/>
    </source>
</evidence>
<evidence type="ECO:0000259" key="1">
    <source>
        <dbReference type="PROSITE" id="PS50181"/>
    </source>
</evidence>
<keyword evidence="3" id="KW-1185">Reference proteome</keyword>
<protein>
    <recommendedName>
        <fullName evidence="1">F-box domain-containing protein</fullName>
    </recommendedName>
</protein>
<reference evidence="2 3" key="1">
    <citation type="submission" date="2015-03" db="EMBL/GenBank/DDBJ databases">
        <title>Genomics and transcriptomics of the oil-accumulating basidiomycete yeast T. oleaginosus allow insights into substrate utilization and the diverse evolutionary trajectories of mating systems in fungi.</title>
        <authorList>
            <consortium name="DOE Joint Genome Institute"/>
            <person name="Kourist R."/>
            <person name="Kracht O."/>
            <person name="Bracharz F."/>
            <person name="Lipzen A."/>
            <person name="Nolan M."/>
            <person name="Ohm R."/>
            <person name="Grigoriev I."/>
            <person name="Sun S."/>
            <person name="Heitman J."/>
            <person name="Bruck T."/>
            <person name="Nowrousian M."/>
        </authorList>
    </citation>
    <scope>NUCLEOTIDE SEQUENCE [LARGE SCALE GENOMIC DNA]</scope>
    <source>
        <strain evidence="2 3">IBC0246</strain>
    </source>
</reference>
<dbReference type="InterPro" id="IPR001810">
    <property type="entry name" value="F-box_dom"/>
</dbReference>
<dbReference type="STRING" id="879819.A0A0J0XZQ4"/>
<organism evidence="2 3">
    <name type="scientific">Cutaneotrichosporon oleaginosum</name>
    <dbReference type="NCBI Taxonomy" id="879819"/>
    <lineage>
        <taxon>Eukaryota</taxon>
        <taxon>Fungi</taxon>
        <taxon>Dikarya</taxon>
        <taxon>Basidiomycota</taxon>
        <taxon>Agaricomycotina</taxon>
        <taxon>Tremellomycetes</taxon>
        <taxon>Trichosporonales</taxon>
        <taxon>Trichosporonaceae</taxon>
        <taxon>Cutaneotrichosporon</taxon>
    </lineage>
</organism>
<dbReference type="Proteomes" id="UP000053611">
    <property type="component" value="Unassembled WGS sequence"/>
</dbReference>
<name>A0A0J0XZQ4_9TREE</name>
<dbReference type="Pfam" id="PF12937">
    <property type="entry name" value="F-box-like"/>
    <property type="match status" value="1"/>
</dbReference>
<dbReference type="GeneID" id="28986870"/>